<feature type="region of interest" description="Disordered" evidence="1">
    <location>
        <begin position="153"/>
        <end position="176"/>
    </location>
</feature>
<name>A0A9N9Q0A3_9HELO</name>
<comment type="caution">
    <text evidence="3">The sequence shown here is derived from an EMBL/GenBank/DDBJ whole genome shotgun (WGS) entry which is preliminary data.</text>
</comment>
<evidence type="ECO:0000256" key="2">
    <source>
        <dbReference type="SAM" id="SignalP"/>
    </source>
</evidence>
<feature type="chain" id="PRO_5040145770" evidence="2">
    <location>
        <begin position="22"/>
        <end position="176"/>
    </location>
</feature>
<dbReference type="EMBL" id="CAJVRM010000462">
    <property type="protein sequence ID" value="CAG8981268.1"/>
    <property type="molecule type" value="Genomic_DNA"/>
</dbReference>
<dbReference type="Proteomes" id="UP000701801">
    <property type="component" value="Unassembled WGS sequence"/>
</dbReference>
<dbReference type="AlphaFoldDB" id="A0A9N9Q0A3"/>
<proteinExistence type="predicted"/>
<keyword evidence="2" id="KW-0732">Signal</keyword>
<sequence length="176" mass="19310">MHSTTFLGLMTAALMPLSTLACGNYRAEFTKDGDPNEPSISKIRVEWEDDCRIFCGTDGQFIESTSDDEWIVPCRTPEIVLVVKARGNTVEYRRNGGSGNEENYTFNTKSLTDNPKTGGKYFAHNPYCPPTVNGFLVAGGPIPWPKTGFQLATCPTPSPTPNPKPKSKNKRSPFTG</sequence>
<keyword evidence="4" id="KW-1185">Reference proteome</keyword>
<evidence type="ECO:0000313" key="3">
    <source>
        <dbReference type="EMBL" id="CAG8981268.1"/>
    </source>
</evidence>
<reference evidence="3" key="1">
    <citation type="submission" date="2021-07" db="EMBL/GenBank/DDBJ databases">
        <authorList>
            <person name="Durling M."/>
        </authorList>
    </citation>
    <scope>NUCLEOTIDE SEQUENCE</scope>
</reference>
<accession>A0A9N9Q0A3</accession>
<feature type="signal peptide" evidence="2">
    <location>
        <begin position="1"/>
        <end position="21"/>
    </location>
</feature>
<evidence type="ECO:0000256" key="1">
    <source>
        <dbReference type="SAM" id="MobiDB-lite"/>
    </source>
</evidence>
<evidence type="ECO:0000313" key="4">
    <source>
        <dbReference type="Proteomes" id="UP000701801"/>
    </source>
</evidence>
<dbReference type="OrthoDB" id="10312109at2759"/>
<feature type="compositionally biased region" description="Basic residues" evidence="1">
    <location>
        <begin position="165"/>
        <end position="176"/>
    </location>
</feature>
<gene>
    <name evidence="3" type="ORF">HYALB_00003866</name>
</gene>
<organism evidence="3 4">
    <name type="scientific">Hymenoscyphus albidus</name>
    <dbReference type="NCBI Taxonomy" id="595503"/>
    <lineage>
        <taxon>Eukaryota</taxon>
        <taxon>Fungi</taxon>
        <taxon>Dikarya</taxon>
        <taxon>Ascomycota</taxon>
        <taxon>Pezizomycotina</taxon>
        <taxon>Leotiomycetes</taxon>
        <taxon>Helotiales</taxon>
        <taxon>Helotiaceae</taxon>
        <taxon>Hymenoscyphus</taxon>
    </lineage>
</organism>
<protein>
    <submittedName>
        <fullName evidence="3">Uncharacterized protein</fullName>
    </submittedName>
</protein>